<dbReference type="EMBL" id="CACVAU010000038">
    <property type="protein sequence ID" value="CAA6811227.1"/>
    <property type="molecule type" value="Genomic_DNA"/>
</dbReference>
<dbReference type="Pfam" id="PF11848">
    <property type="entry name" value="DUF3368"/>
    <property type="match status" value="1"/>
</dbReference>
<gene>
    <name evidence="1" type="ORF">HELGO_WM4008</name>
</gene>
<sequence length="57" mass="6351">MTDELNGINVIGSLGVMILAKDKGLIEFIRDDLEKLLDSNLFISQSLIDRVLFEVGE</sequence>
<evidence type="ECO:0000313" key="1">
    <source>
        <dbReference type="EMBL" id="CAA6811227.1"/>
    </source>
</evidence>
<dbReference type="AlphaFoldDB" id="A0A6S6T3D5"/>
<proteinExistence type="predicted"/>
<accession>A0A6S6T3D5</accession>
<protein>
    <recommendedName>
        <fullName evidence="2">DUF3368 domain-containing protein</fullName>
    </recommendedName>
</protein>
<dbReference type="InterPro" id="IPR021799">
    <property type="entry name" value="PIN-like_prokaryotic"/>
</dbReference>
<reference evidence="1" key="1">
    <citation type="submission" date="2020-01" db="EMBL/GenBank/DDBJ databases">
        <authorList>
            <person name="Meier V. D."/>
            <person name="Meier V D."/>
        </authorList>
    </citation>
    <scope>NUCLEOTIDE SEQUENCE</scope>
    <source>
        <strain evidence="1">HLG_WM_MAG_05</strain>
    </source>
</reference>
<organism evidence="1">
    <name type="scientific">uncultured Sulfurovum sp</name>
    <dbReference type="NCBI Taxonomy" id="269237"/>
    <lineage>
        <taxon>Bacteria</taxon>
        <taxon>Pseudomonadati</taxon>
        <taxon>Campylobacterota</taxon>
        <taxon>Epsilonproteobacteria</taxon>
        <taxon>Campylobacterales</taxon>
        <taxon>Sulfurovaceae</taxon>
        <taxon>Sulfurovum</taxon>
        <taxon>environmental samples</taxon>
    </lineage>
</organism>
<evidence type="ECO:0008006" key="2">
    <source>
        <dbReference type="Google" id="ProtNLM"/>
    </source>
</evidence>
<name>A0A6S6T3D5_9BACT</name>